<protein>
    <submittedName>
        <fullName evidence="2">FG-GAP repeat protein</fullName>
    </submittedName>
</protein>
<accession>A0A0D6L3S6</accession>
<dbReference type="EMBL" id="KE128654">
    <property type="protein sequence ID" value="EPB65399.1"/>
    <property type="molecule type" value="Genomic_DNA"/>
</dbReference>
<name>A0A0D6L3S6_9BILA</name>
<feature type="non-terminal residue" evidence="2">
    <location>
        <position position="235"/>
    </location>
</feature>
<dbReference type="InterPro" id="IPR028994">
    <property type="entry name" value="Integrin_alpha_N"/>
</dbReference>
<evidence type="ECO:0000313" key="2">
    <source>
        <dbReference type="EMBL" id="EPB65399.1"/>
    </source>
</evidence>
<keyword evidence="3" id="KW-1185">Reference proteome</keyword>
<evidence type="ECO:0000256" key="1">
    <source>
        <dbReference type="ARBA" id="ARBA00022729"/>
    </source>
</evidence>
<reference evidence="2 3" key="1">
    <citation type="submission" date="2013-05" db="EMBL/GenBank/DDBJ databases">
        <title>Draft genome of the parasitic nematode Anyclostoma ceylanicum.</title>
        <authorList>
            <person name="Mitreva M."/>
        </authorList>
    </citation>
    <scope>NUCLEOTIDE SEQUENCE [LARGE SCALE GENOMIC DNA]</scope>
</reference>
<sequence>MPPNTGRSFEYAPQIEVKKNGQTLRNAWAGGLDYAQFSTFDFNYDGIPDLFVFDRSSDNIRVFTQEIVNGQPYWKFVYNAAQYFPGDLTYRAAMVDFDNDGKNDLFTYSIGGLKVYRNTGNSTIGLQWELFKDIVYSDYNGFRTNLFVASSDIPAIVDVDADGDIDILTFHQGGQHLEYHKNMSMENYGIPDSLEFVLTNECWGKFSENANSNSILLNDPNFPCENGTLPNPEIT</sequence>
<dbReference type="AlphaFoldDB" id="A0A0D6L3S6"/>
<keyword evidence="1" id="KW-0732">Signal</keyword>
<dbReference type="InterPro" id="IPR013517">
    <property type="entry name" value="FG-GAP"/>
</dbReference>
<proteinExistence type="predicted"/>
<evidence type="ECO:0000313" key="3">
    <source>
        <dbReference type="Proteomes" id="UP000054495"/>
    </source>
</evidence>
<dbReference type="Pfam" id="PF13517">
    <property type="entry name" value="FG-GAP_3"/>
    <property type="match status" value="1"/>
</dbReference>
<gene>
    <name evidence="2" type="ORF">ANCCEY_15538</name>
</gene>
<organism evidence="2 3">
    <name type="scientific">Ancylostoma ceylanicum</name>
    <dbReference type="NCBI Taxonomy" id="53326"/>
    <lineage>
        <taxon>Eukaryota</taxon>
        <taxon>Metazoa</taxon>
        <taxon>Ecdysozoa</taxon>
        <taxon>Nematoda</taxon>
        <taxon>Chromadorea</taxon>
        <taxon>Rhabditida</taxon>
        <taxon>Rhabditina</taxon>
        <taxon>Rhabditomorpha</taxon>
        <taxon>Strongyloidea</taxon>
        <taxon>Ancylostomatidae</taxon>
        <taxon>Ancylostomatinae</taxon>
        <taxon>Ancylostoma</taxon>
    </lineage>
</organism>
<dbReference type="SUPFAM" id="SSF69318">
    <property type="entry name" value="Integrin alpha N-terminal domain"/>
    <property type="match status" value="1"/>
</dbReference>
<dbReference type="Proteomes" id="UP000054495">
    <property type="component" value="Unassembled WGS sequence"/>
</dbReference>